<dbReference type="InterPro" id="IPR036653">
    <property type="entry name" value="CinA-like_C"/>
</dbReference>
<dbReference type="AlphaFoldDB" id="A0A1Y1SI01"/>
<reference evidence="2 3" key="1">
    <citation type="submission" date="2013-04" db="EMBL/GenBank/DDBJ databases">
        <title>Oceanococcus atlanticus 22II-S10r2 Genome Sequencing.</title>
        <authorList>
            <person name="Lai Q."/>
            <person name="Li G."/>
            <person name="Shao Z."/>
        </authorList>
    </citation>
    <scope>NUCLEOTIDE SEQUENCE [LARGE SCALE GENOMIC DNA]</scope>
    <source>
        <strain evidence="2 3">22II-S10r2</strain>
    </source>
</reference>
<dbReference type="NCBIfam" id="TIGR00199">
    <property type="entry name" value="PncC_domain"/>
    <property type="match status" value="1"/>
</dbReference>
<dbReference type="Proteomes" id="UP000192342">
    <property type="component" value="Unassembled WGS sequence"/>
</dbReference>
<gene>
    <name evidence="2" type="ORF">ATO7_05335</name>
</gene>
<dbReference type="InterPro" id="IPR008136">
    <property type="entry name" value="CinA_C"/>
</dbReference>
<feature type="domain" description="CinA C-terminal" evidence="1">
    <location>
        <begin position="8"/>
        <end position="156"/>
    </location>
</feature>
<dbReference type="RefSeq" id="WP_158523061.1">
    <property type="nucleotide sequence ID" value="NZ_AQQV01000001.1"/>
</dbReference>
<proteinExistence type="predicted"/>
<name>A0A1Y1SI01_9GAMM</name>
<accession>A0A1Y1SI01</accession>
<evidence type="ECO:0000313" key="3">
    <source>
        <dbReference type="Proteomes" id="UP000192342"/>
    </source>
</evidence>
<protein>
    <submittedName>
        <fullName evidence="2">CinA</fullName>
    </submittedName>
</protein>
<organism evidence="2 3">
    <name type="scientific">Oceanococcus atlanticus</name>
    <dbReference type="NCBI Taxonomy" id="1317117"/>
    <lineage>
        <taxon>Bacteria</taxon>
        <taxon>Pseudomonadati</taxon>
        <taxon>Pseudomonadota</taxon>
        <taxon>Gammaproteobacteria</taxon>
        <taxon>Chromatiales</taxon>
        <taxon>Oceanococcaceae</taxon>
        <taxon>Oceanococcus</taxon>
    </lineage>
</organism>
<dbReference type="OrthoDB" id="9801454at2"/>
<sequence length="166" mass="17107">MLASHEVESLGEALVRRGQRLFVVEASAGGALQAHLSAPAGASRWFLGGLTCYHDSLKTALLGLAPQTLIEHGAVSEASVREMAACARRLSGADWVLVESGVYGPGGGSPEKPVGLVLIAMGDGATTQLARHQFAGDRATIREAAAAQAVRDLHQAVSGNSSAILR</sequence>
<keyword evidence="3" id="KW-1185">Reference proteome</keyword>
<dbReference type="STRING" id="1317117.ATO7_05335"/>
<dbReference type="Gene3D" id="3.90.950.20">
    <property type="entry name" value="CinA-like"/>
    <property type="match status" value="1"/>
</dbReference>
<evidence type="ECO:0000259" key="1">
    <source>
        <dbReference type="Pfam" id="PF02464"/>
    </source>
</evidence>
<comment type="caution">
    <text evidence="2">The sequence shown here is derived from an EMBL/GenBank/DDBJ whole genome shotgun (WGS) entry which is preliminary data.</text>
</comment>
<evidence type="ECO:0000313" key="2">
    <source>
        <dbReference type="EMBL" id="ORE89276.1"/>
    </source>
</evidence>
<dbReference type="Pfam" id="PF02464">
    <property type="entry name" value="CinA"/>
    <property type="match status" value="1"/>
</dbReference>
<dbReference type="SUPFAM" id="SSF142433">
    <property type="entry name" value="CinA-like"/>
    <property type="match status" value="1"/>
</dbReference>
<dbReference type="EMBL" id="AQQV01000001">
    <property type="protein sequence ID" value="ORE89276.1"/>
    <property type="molecule type" value="Genomic_DNA"/>
</dbReference>